<keyword evidence="5" id="KW-1185">Reference proteome</keyword>
<dbReference type="OrthoDB" id="25239at2157"/>
<sequence length="352" mass="39296">MTTKVGYIGLNHHHCRPYLESIEQLDIRVMATADEHYTPEALGIDTLTDAPHYETPERLLDEADVDLVWITLSNRKKPAVIEAAIERGIDVFTEKPAARTAADLEPIAAAAREADVTVGVSYTWRGHPISKKLRELQRSGFFGNVRGFDLRFVASALDTRNTDHYLFDEAASRGGIVQWLGVHWLDLLPWILDDPIVRVNAQLTTGSSEIDVEDGATLQLETKSGAIGTHTCGYYLREGRYDTSIQVYGEEGQCNWDPMGKTFGFDDETTLKLSSSCEDWASSPHRQITHEYQSAAGYGGRWGIEFFNQMLQARRGEASMPATLDDALEVLYVLDAVYESASTDGWVTIERD</sequence>
<dbReference type="Proteomes" id="UP000186914">
    <property type="component" value="Unassembled WGS sequence"/>
</dbReference>
<dbReference type="AlphaFoldDB" id="A0A1N7DGT4"/>
<dbReference type="InterPro" id="IPR050463">
    <property type="entry name" value="Gfo/Idh/MocA_oxidrdct_glycsds"/>
</dbReference>
<dbReference type="Gene3D" id="3.30.360.10">
    <property type="entry name" value="Dihydrodipicolinate Reductase, domain 2"/>
    <property type="match status" value="1"/>
</dbReference>
<evidence type="ECO:0000259" key="3">
    <source>
        <dbReference type="Pfam" id="PF22725"/>
    </source>
</evidence>
<feature type="domain" description="Gfo/Idh/MocA-like oxidoreductase N-terminal" evidence="2">
    <location>
        <begin position="6"/>
        <end position="122"/>
    </location>
</feature>
<dbReference type="Gene3D" id="3.40.50.720">
    <property type="entry name" value="NAD(P)-binding Rossmann-like Domain"/>
    <property type="match status" value="1"/>
</dbReference>
<dbReference type="RefSeq" id="WP_076431474.1">
    <property type="nucleotide sequence ID" value="NZ_FTNO01000004.1"/>
</dbReference>
<accession>A0A1N7DGT4</accession>
<dbReference type="PANTHER" id="PTHR43818:SF11">
    <property type="entry name" value="BCDNA.GH03377"/>
    <property type="match status" value="1"/>
</dbReference>
<evidence type="ECO:0000313" key="5">
    <source>
        <dbReference type="Proteomes" id="UP000186914"/>
    </source>
</evidence>
<organism evidence="4 5">
    <name type="scientific">Haladaptatus litoreus</name>
    <dbReference type="NCBI Taxonomy" id="553468"/>
    <lineage>
        <taxon>Archaea</taxon>
        <taxon>Methanobacteriati</taxon>
        <taxon>Methanobacteriota</taxon>
        <taxon>Stenosarchaea group</taxon>
        <taxon>Halobacteria</taxon>
        <taxon>Halobacteriales</taxon>
        <taxon>Haladaptataceae</taxon>
        <taxon>Haladaptatus</taxon>
    </lineage>
</organism>
<dbReference type="SUPFAM" id="SSF51735">
    <property type="entry name" value="NAD(P)-binding Rossmann-fold domains"/>
    <property type="match status" value="1"/>
</dbReference>
<protein>
    <submittedName>
        <fullName evidence="4">Predicted dehydrogenase</fullName>
    </submittedName>
</protein>
<dbReference type="Pfam" id="PF22725">
    <property type="entry name" value="GFO_IDH_MocA_C3"/>
    <property type="match status" value="1"/>
</dbReference>
<evidence type="ECO:0000313" key="4">
    <source>
        <dbReference type="EMBL" id="SIR74977.1"/>
    </source>
</evidence>
<dbReference type="EMBL" id="FTNO01000004">
    <property type="protein sequence ID" value="SIR74977.1"/>
    <property type="molecule type" value="Genomic_DNA"/>
</dbReference>
<evidence type="ECO:0000256" key="1">
    <source>
        <dbReference type="ARBA" id="ARBA00023002"/>
    </source>
</evidence>
<evidence type="ECO:0000259" key="2">
    <source>
        <dbReference type="Pfam" id="PF01408"/>
    </source>
</evidence>
<reference evidence="5" key="1">
    <citation type="submission" date="2017-01" db="EMBL/GenBank/DDBJ databases">
        <authorList>
            <person name="Varghese N."/>
            <person name="Submissions S."/>
        </authorList>
    </citation>
    <scope>NUCLEOTIDE SEQUENCE [LARGE SCALE GENOMIC DNA]</scope>
    <source>
        <strain evidence="5">CGMCC 1.7737</strain>
    </source>
</reference>
<dbReference type="InterPro" id="IPR000683">
    <property type="entry name" value="Gfo/Idh/MocA-like_OxRdtase_N"/>
</dbReference>
<feature type="domain" description="GFO/IDH/MocA-like oxidoreductase" evidence="3">
    <location>
        <begin position="131"/>
        <end position="253"/>
    </location>
</feature>
<dbReference type="InterPro" id="IPR055170">
    <property type="entry name" value="GFO_IDH_MocA-like_dom"/>
</dbReference>
<keyword evidence="1" id="KW-0560">Oxidoreductase</keyword>
<dbReference type="GO" id="GO:0016491">
    <property type="term" value="F:oxidoreductase activity"/>
    <property type="evidence" value="ECO:0007669"/>
    <property type="project" value="UniProtKB-KW"/>
</dbReference>
<dbReference type="GO" id="GO:0000166">
    <property type="term" value="F:nucleotide binding"/>
    <property type="evidence" value="ECO:0007669"/>
    <property type="project" value="InterPro"/>
</dbReference>
<dbReference type="SUPFAM" id="SSF55347">
    <property type="entry name" value="Glyceraldehyde-3-phosphate dehydrogenase-like, C-terminal domain"/>
    <property type="match status" value="1"/>
</dbReference>
<gene>
    <name evidence="4" type="ORF">SAMN05421858_3604</name>
</gene>
<dbReference type="InterPro" id="IPR036291">
    <property type="entry name" value="NAD(P)-bd_dom_sf"/>
</dbReference>
<dbReference type="Pfam" id="PF01408">
    <property type="entry name" value="GFO_IDH_MocA"/>
    <property type="match status" value="1"/>
</dbReference>
<dbReference type="PANTHER" id="PTHR43818">
    <property type="entry name" value="BCDNA.GH03377"/>
    <property type="match status" value="1"/>
</dbReference>
<proteinExistence type="predicted"/>
<name>A0A1N7DGT4_9EURY</name>